<dbReference type="InParanoid" id="A0A4S2MUM6"/>
<dbReference type="PANTHER" id="PTHR36959:SF2">
    <property type="entry name" value="ALTERED INHERITANCE OF MITOCHONDRIA PROTEIN 24, MITOCHONDRIAL"/>
    <property type="match status" value="1"/>
</dbReference>
<evidence type="ECO:0000256" key="2">
    <source>
        <dbReference type="ARBA" id="ARBA00009322"/>
    </source>
</evidence>
<keyword evidence="5 6" id="KW-0496">Mitochondrion</keyword>
<gene>
    <name evidence="8" type="ORF">EX30DRAFT_341755</name>
</gene>
<dbReference type="Gene3D" id="3.60.160.10">
    <property type="entry name" value="Mitochondrial biogenesis AIM24"/>
    <property type="match status" value="1"/>
</dbReference>
<dbReference type="Pfam" id="PF01987">
    <property type="entry name" value="AIM24"/>
    <property type="match status" value="1"/>
</dbReference>
<evidence type="ECO:0000256" key="4">
    <source>
        <dbReference type="ARBA" id="ARBA00022946"/>
    </source>
</evidence>
<dbReference type="EMBL" id="ML220126">
    <property type="protein sequence ID" value="TGZ80186.1"/>
    <property type="molecule type" value="Genomic_DNA"/>
</dbReference>
<dbReference type="GO" id="GO:0007007">
    <property type="term" value="P:inner mitochondrial membrane organization"/>
    <property type="evidence" value="ECO:0007669"/>
    <property type="project" value="TreeGrafter"/>
</dbReference>
<dbReference type="GO" id="GO:0005743">
    <property type="term" value="C:mitochondrial inner membrane"/>
    <property type="evidence" value="ECO:0007669"/>
    <property type="project" value="TreeGrafter"/>
</dbReference>
<dbReference type="Proteomes" id="UP000298138">
    <property type="component" value="Unassembled WGS sequence"/>
</dbReference>
<dbReference type="OrthoDB" id="5295771at2759"/>
<comment type="similarity">
    <text evidence="2 6">Belongs to the AIM24 family.</text>
</comment>
<evidence type="ECO:0000313" key="8">
    <source>
        <dbReference type="EMBL" id="TGZ80186.1"/>
    </source>
</evidence>
<dbReference type="InterPro" id="IPR016031">
    <property type="entry name" value="Trp_RNA-bd_attenuator-like_dom"/>
</dbReference>
<protein>
    <recommendedName>
        <fullName evidence="3 6">Altered inheritance of mitochondria protein 24, mitochondrial</fullName>
    </recommendedName>
</protein>
<accession>A0A4S2MUM6</accession>
<evidence type="ECO:0000256" key="3">
    <source>
        <dbReference type="ARBA" id="ARBA00013287"/>
    </source>
</evidence>
<evidence type="ECO:0000256" key="1">
    <source>
        <dbReference type="ARBA" id="ARBA00004173"/>
    </source>
</evidence>
<dbReference type="STRING" id="341454.A0A4S2MUM6"/>
<name>A0A4S2MUM6_9PEZI</name>
<dbReference type="InterPro" id="IPR002838">
    <property type="entry name" value="AIM24"/>
</dbReference>
<keyword evidence="4" id="KW-0809">Transit peptide</keyword>
<dbReference type="PANTHER" id="PTHR36959">
    <property type="entry name" value="ALTERED INHERITANCE OF MITOCHONDRIA PROTEIN 24, MITOCHONDRIAL"/>
    <property type="match status" value="1"/>
</dbReference>
<dbReference type="AlphaFoldDB" id="A0A4S2MUM6"/>
<dbReference type="InterPro" id="IPR036983">
    <property type="entry name" value="AIM24_sf"/>
</dbReference>
<reference evidence="8 9" key="1">
    <citation type="submission" date="2019-04" db="EMBL/GenBank/DDBJ databases">
        <title>Comparative genomics and transcriptomics to analyze fruiting body development in filamentous ascomycetes.</title>
        <authorList>
            <consortium name="DOE Joint Genome Institute"/>
            <person name="Lutkenhaus R."/>
            <person name="Traeger S."/>
            <person name="Breuer J."/>
            <person name="Kuo A."/>
            <person name="Lipzen A."/>
            <person name="Pangilinan J."/>
            <person name="Dilworth D."/>
            <person name="Sandor L."/>
            <person name="Poggeler S."/>
            <person name="Barry K."/>
            <person name="Grigoriev I.V."/>
            <person name="Nowrousian M."/>
        </authorList>
    </citation>
    <scope>NUCLEOTIDE SEQUENCE [LARGE SCALE GENOMIC DNA]</scope>
    <source>
        <strain evidence="8 9">CBS 389.68</strain>
    </source>
</reference>
<feature type="region of interest" description="Disordered" evidence="7">
    <location>
        <begin position="363"/>
        <end position="384"/>
    </location>
</feature>
<keyword evidence="9" id="KW-1185">Reference proteome</keyword>
<evidence type="ECO:0000256" key="7">
    <source>
        <dbReference type="SAM" id="MobiDB-lite"/>
    </source>
</evidence>
<dbReference type="SUPFAM" id="SSF51219">
    <property type="entry name" value="TRAP-like"/>
    <property type="match status" value="1"/>
</dbReference>
<proteinExistence type="inferred from homology"/>
<evidence type="ECO:0000256" key="5">
    <source>
        <dbReference type="ARBA" id="ARBA00023128"/>
    </source>
</evidence>
<evidence type="ECO:0000256" key="6">
    <source>
        <dbReference type="RuleBase" id="RU363045"/>
    </source>
</evidence>
<sequence length="440" mass="47653">MAARRPPRLSLLPRPSPLSRVLKFRPRFVHIRATPSTQTIDGVVDLSDQTQAIPKLSAEGPFPAEVQFEVLGAPYSLLSVALPASSVLYSRRGTLVGLNGKVQNATSTLSILEPIRRSLLGIPFIYQKTTSASPLTLLLSTNTPNTTFGVLQLDGKADWAICQRSALLAWTGHSLSIHPSFSPRMSLAHWGTSRITGRGLVGLIGKGQIYQATLKPGETFVVHPSALLAYSITNENRKPTPYRIAAMGTRLRLQIPGVVTSWWKQLEPVKFVRNSEAWQTMARAVWAVRSWVRRTVWGDRLFLRFEGPATILIQSRTSQLRDIITREDVDELAAVQPGAAASAVEATTVTPATAITATAFTDSPAAVPAPSPAPQPSILSSSEGPIKVEGVNSIPFGVGTPGGKTIATSGEVLRRVVVTNGKVEFQDSDFSEFRPQQVRK</sequence>
<organism evidence="8 9">
    <name type="scientific">Ascodesmis nigricans</name>
    <dbReference type="NCBI Taxonomy" id="341454"/>
    <lineage>
        <taxon>Eukaryota</taxon>
        <taxon>Fungi</taxon>
        <taxon>Dikarya</taxon>
        <taxon>Ascomycota</taxon>
        <taxon>Pezizomycotina</taxon>
        <taxon>Pezizomycetes</taxon>
        <taxon>Pezizales</taxon>
        <taxon>Ascodesmidaceae</taxon>
        <taxon>Ascodesmis</taxon>
    </lineage>
</organism>
<comment type="subcellular location">
    <subcellularLocation>
        <location evidence="1 6">Mitochondrion</location>
    </subcellularLocation>
</comment>
<evidence type="ECO:0000313" key="9">
    <source>
        <dbReference type="Proteomes" id="UP000298138"/>
    </source>
</evidence>